<dbReference type="Gene3D" id="2.40.10.220">
    <property type="entry name" value="predicted glycosyltransferase like domains"/>
    <property type="match status" value="1"/>
</dbReference>
<proteinExistence type="predicted"/>
<dbReference type="SUPFAM" id="SSF141371">
    <property type="entry name" value="PilZ domain-like"/>
    <property type="match status" value="1"/>
</dbReference>
<dbReference type="EMBL" id="QFQP01000002">
    <property type="protein sequence ID" value="PZR17420.1"/>
    <property type="molecule type" value="Genomic_DNA"/>
</dbReference>
<dbReference type="Pfam" id="PF07238">
    <property type="entry name" value="PilZ"/>
    <property type="match status" value="1"/>
</dbReference>
<dbReference type="AlphaFoldDB" id="A0A2W5TPC1"/>
<organism evidence="2 3">
    <name type="scientific">Archangium gephyra</name>
    <dbReference type="NCBI Taxonomy" id="48"/>
    <lineage>
        <taxon>Bacteria</taxon>
        <taxon>Pseudomonadati</taxon>
        <taxon>Myxococcota</taxon>
        <taxon>Myxococcia</taxon>
        <taxon>Myxococcales</taxon>
        <taxon>Cystobacterineae</taxon>
        <taxon>Archangiaceae</taxon>
        <taxon>Archangium</taxon>
    </lineage>
</organism>
<evidence type="ECO:0000313" key="3">
    <source>
        <dbReference type="Proteomes" id="UP000249061"/>
    </source>
</evidence>
<accession>A0A2W5TPC1</accession>
<comment type="caution">
    <text evidence="2">The sequence shown here is derived from an EMBL/GenBank/DDBJ whole genome shotgun (WGS) entry which is preliminary data.</text>
</comment>
<name>A0A2W5TPC1_9BACT</name>
<dbReference type="InterPro" id="IPR011752">
    <property type="entry name" value="PilV_Myxo-type"/>
</dbReference>
<dbReference type="InterPro" id="IPR009875">
    <property type="entry name" value="PilZ_domain"/>
</dbReference>
<dbReference type="Proteomes" id="UP000249061">
    <property type="component" value="Unassembled WGS sequence"/>
</dbReference>
<dbReference type="NCBIfam" id="TIGR02266">
    <property type="entry name" value="gmx_TIGR02266"/>
    <property type="match status" value="1"/>
</dbReference>
<gene>
    <name evidence="2" type="ORF">DI536_03600</name>
</gene>
<protein>
    <submittedName>
        <fullName evidence="2">TIGR02266 family protein</fullName>
    </submittedName>
</protein>
<feature type="domain" description="PilZ" evidence="1">
    <location>
        <begin position="10"/>
        <end position="112"/>
    </location>
</feature>
<reference evidence="2 3" key="1">
    <citation type="submission" date="2017-08" db="EMBL/GenBank/DDBJ databases">
        <title>Infants hospitalized years apart are colonized by the same room-sourced microbial strains.</title>
        <authorList>
            <person name="Brooks B."/>
            <person name="Olm M.R."/>
            <person name="Firek B.A."/>
            <person name="Baker R."/>
            <person name="Thomas B.C."/>
            <person name="Morowitz M.J."/>
            <person name="Banfield J.F."/>
        </authorList>
    </citation>
    <scope>NUCLEOTIDE SEQUENCE [LARGE SCALE GENOMIC DNA]</scope>
    <source>
        <strain evidence="2">S2_003_000_R2_14</strain>
    </source>
</reference>
<evidence type="ECO:0000313" key="2">
    <source>
        <dbReference type="EMBL" id="PZR17420.1"/>
    </source>
</evidence>
<dbReference type="GO" id="GO:0035438">
    <property type="term" value="F:cyclic-di-GMP binding"/>
    <property type="evidence" value="ECO:0007669"/>
    <property type="project" value="InterPro"/>
</dbReference>
<sequence length="127" mass="14123">MSDDKGSQPVRKAERLQHELLVAYRTVDGFITDWAVNISRGGMFINTRNPLAVGSIVRLIVSLPDAAFPFDLTGRVIRVHAPDPDSDLIPGMGIEFVDVDEDKKGRIAQFVQRLRAELPDAEVPQKK</sequence>
<evidence type="ECO:0000259" key="1">
    <source>
        <dbReference type="Pfam" id="PF07238"/>
    </source>
</evidence>